<dbReference type="InterPro" id="IPR001563">
    <property type="entry name" value="Peptidase_S10"/>
</dbReference>
<evidence type="ECO:0000256" key="4">
    <source>
        <dbReference type="ARBA" id="ARBA00022729"/>
    </source>
</evidence>
<dbReference type="InterPro" id="IPR018202">
    <property type="entry name" value="Ser_caboxypep_ser_AS"/>
</dbReference>
<dbReference type="FunFam" id="1.10.287.410:FF:000002">
    <property type="entry name" value="Carboxypeptidase"/>
    <property type="match status" value="1"/>
</dbReference>
<comment type="similarity">
    <text evidence="1 7">Belongs to the peptidase S10 family.</text>
</comment>
<keyword evidence="9" id="KW-1185">Reference proteome</keyword>
<dbReference type="AlphaFoldDB" id="A0A9W7EYB2"/>
<feature type="chain" id="PRO_5041016814" description="Carboxypeptidase" evidence="7">
    <location>
        <begin position="18"/>
        <end position="593"/>
    </location>
</feature>
<dbReference type="PANTHER" id="PTHR11802">
    <property type="entry name" value="SERINE PROTEASE FAMILY S10 SERINE CARBOXYPEPTIDASE"/>
    <property type="match status" value="1"/>
</dbReference>
<dbReference type="PANTHER" id="PTHR11802:SF113">
    <property type="entry name" value="SERINE CARBOXYPEPTIDASE CTSA-4.1"/>
    <property type="match status" value="1"/>
</dbReference>
<evidence type="ECO:0000256" key="3">
    <source>
        <dbReference type="ARBA" id="ARBA00022670"/>
    </source>
</evidence>
<keyword evidence="4 7" id="KW-0732">Signal</keyword>
<evidence type="ECO:0000256" key="2">
    <source>
        <dbReference type="ARBA" id="ARBA00022645"/>
    </source>
</evidence>
<keyword evidence="6" id="KW-0325">Glycoprotein</keyword>
<evidence type="ECO:0000256" key="7">
    <source>
        <dbReference type="RuleBase" id="RU361156"/>
    </source>
</evidence>
<dbReference type="Pfam" id="PF00450">
    <property type="entry name" value="Peptidase_S10"/>
    <property type="match status" value="1"/>
</dbReference>
<dbReference type="Proteomes" id="UP001165160">
    <property type="component" value="Unassembled WGS sequence"/>
</dbReference>
<comment type="caution">
    <text evidence="8">The sequence shown here is derived from an EMBL/GenBank/DDBJ whole genome shotgun (WGS) entry which is preliminary data.</text>
</comment>
<dbReference type="GO" id="GO:0004185">
    <property type="term" value="F:serine-type carboxypeptidase activity"/>
    <property type="evidence" value="ECO:0007669"/>
    <property type="project" value="UniProtKB-UniRule"/>
</dbReference>
<dbReference type="PRINTS" id="PR00724">
    <property type="entry name" value="CRBOXYPTASEC"/>
</dbReference>
<dbReference type="InterPro" id="IPR029058">
    <property type="entry name" value="AB_hydrolase_fold"/>
</dbReference>
<feature type="signal peptide" evidence="7">
    <location>
        <begin position="1"/>
        <end position="17"/>
    </location>
</feature>
<evidence type="ECO:0000256" key="6">
    <source>
        <dbReference type="ARBA" id="ARBA00023180"/>
    </source>
</evidence>
<dbReference type="GO" id="GO:0006508">
    <property type="term" value="P:proteolysis"/>
    <property type="evidence" value="ECO:0007669"/>
    <property type="project" value="UniProtKB-KW"/>
</dbReference>
<gene>
    <name evidence="8" type="ORF">TrVE_jg8228</name>
</gene>
<organism evidence="8 9">
    <name type="scientific">Triparma verrucosa</name>
    <dbReference type="NCBI Taxonomy" id="1606542"/>
    <lineage>
        <taxon>Eukaryota</taxon>
        <taxon>Sar</taxon>
        <taxon>Stramenopiles</taxon>
        <taxon>Ochrophyta</taxon>
        <taxon>Bolidophyceae</taxon>
        <taxon>Parmales</taxon>
        <taxon>Triparmaceae</taxon>
        <taxon>Triparma</taxon>
    </lineage>
</organism>
<dbReference type="EMBL" id="BRXX01000161">
    <property type="protein sequence ID" value="GMH94895.1"/>
    <property type="molecule type" value="Genomic_DNA"/>
</dbReference>
<evidence type="ECO:0000313" key="8">
    <source>
        <dbReference type="EMBL" id="GMH94895.1"/>
    </source>
</evidence>
<reference evidence="9" key="1">
    <citation type="journal article" date="2023" name="Commun. Biol.">
        <title>Genome analysis of Parmales, the sister group of diatoms, reveals the evolutionary specialization of diatoms from phago-mixotrophs to photoautotrophs.</title>
        <authorList>
            <person name="Ban H."/>
            <person name="Sato S."/>
            <person name="Yoshikawa S."/>
            <person name="Yamada K."/>
            <person name="Nakamura Y."/>
            <person name="Ichinomiya M."/>
            <person name="Sato N."/>
            <person name="Blanc-Mathieu R."/>
            <person name="Endo H."/>
            <person name="Kuwata A."/>
            <person name="Ogata H."/>
        </authorList>
    </citation>
    <scope>NUCLEOTIDE SEQUENCE [LARGE SCALE GENOMIC DNA]</scope>
    <source>
        <strain evidence="9">NIES 3699</strain>
    </source>
</reference>
<dbReference type="Gene3D" id="1.10.287.410">
    <property type="match status" value="1"/>
</dbReference>
<evidence type="ECO:0000256" key="1">
    <source>
        <dbReference type="ARBA" id="ARBA00009431"/>
    </source>
</evidence>
<keyword evidence="3 7" id="KW-0645">Protease</keyword>
<keyword evidence="5 7" id="KW-0378">Hydrolase</keyword>
<keyword evidence="2 7" id="KW-0121">Carboxypeptidase</keyword>
<dbReference type="Gene3D" id="3.40.50.1820">
    <property type="entry name" value="alpha/beta hydrolase"/>
    <property type="match status" value="1"/>
</dbReference>
<dbReference type="SUPFAM" id="SSF53474">
    <property type="entry name" value="alpha/beta-Hydrolases"/>
    <property type="match status" value="1"/>
</dbReference>
<dbReference type="InterPro" id="IPR033124">
    <property type="entry name" value="Ser_caboxypep_his_AS"/>
</dbReference>
<dbReference type="EC" id="3.4.16.-" evidence="7"/>
<evidence type="ECO:0000313" key="9">
    <source>
        <dbReference type="Proteomes" id="UP001165160"/>
    </source>
</evidence>
<dbReference type="PROSITE" id="PS00131">
    <property type="entry name" value="CARBOXYPEPT_SER_SER"/>
    <property type="match status" value="1"/>
</dbReference>
<proteinExistence type="inferred from homology"/>
<evidence type="ECO:0000256" key="5">
    <source>
        <dbReference type="ARBA" id="ARBA00022801"/>
    </source>
</evidence>
<dbReference type="PROSITE" id="PS00560">
    <property type="entry name" value="CARBOXYPEPT_SER_HIS"/>
    <property type="match status" value="1"/>
</dbReference>
<accession>A0A9W7EYB2</accession>
<sequence length="593" mass="63736">MKVISSILALALGSAAARDVKYSLQDDEVDSSVCSGSSVAKSLSGYFSVSGSEYDTKSDKNYFFWMHEAQNDPANAPFVVWLTGGPGCSSTLALLTENGPCSVNADGTGTEANVNSWNTNANVLWLDQPAGVGFSYGTTNDENEDMVGEDAYYFMQHFMASHPEYASRPLYIFGESYGGHYAPAIAHRIFEGNNDLKDGDMKLNLAGVGVGNGLTQPEIQYEYYAEMAYNNSHGIECVDEKTYEKMVDATGPCIDKIKKCNEKGGFSCTTAYTYCNAQLTTPYYNSGLNPYDIRKECGDNPLCYDFSNVEKWLTTDSTREALHVTSDSAAWVSCNNNVNAEFRNDWMINYDGYIADMLEGGINVLIYAGDVDFICNSLGNKAWTLDVEWSGKEGFNAAADKDWNGGSGSVRSFEGLTFLTVFDAGHMVPSDQPEAALVMLDTFVTGGDLVLGLGLDKPDPVHPVRCTADLALIAEDVKSGKDSIEEIEENCDKSVGGDCLTDLVGFMGIVDTALSHATTALVDCTDGTDSECNQDLNAVVEGLEGASGDITKALSDCPAKSIKDCVQDAIASGEGIFEVVEDGLAAYKACKGE</sequence>
<protein>
    <recommendedName>
        <fullName evidence="7">Carboxypeptidase</fullName>
        <ecNumber evidence="7">3.4.16.-</ecNumber>
    </recommendedName>
</protein>
<name>A0A9W7EYB2_9STRA</name>